<dbReference type="Gene3D" id="2.40.40.10">
    <property type="entry name" value="RlpA-like domain"/>
    <property type="match status" value="1"/>
</dbReference>
<dbReference type="PANTHER" id="PTHR30124:SF0">
    <property type="entry name" value="MEMBRANE-BOUND LYTIC MUREIN TRANSGLYCOSYLASE A"/>
    <property type="match status" value="1"/>
</dbReference>
<organism evidence="7 8">
    <name type="scientific">Maridesulfovibrio ferrireducens</name>
    <dbReference type="NCBI Taxonomy" id="246191"/>
    <lineage>
        <taxon>Bacteria</taxon>
        <taxon>Pseudomonadati</taxon>
        <taxon>Thermodesulfobacteriota</taxon>
        <taxon>Desulfovibrionia</taxon>
        <taxon>Desulfovibrionales</taxon>
        <taxon>Desulfovibrionaceae</taxon>
        <taxon>Maridesulfovibrio</taxon>
    </lineage>
</organism>
<evidence type="ECO:0000256" key="2">
    <source>
        <dbReference type="ARBA" id="ARBA00012587"/>
    </source>
</evidence>
<dbReference type="CDD" id="cd14668">
    <property type="entry name" value="mlta_B"/>
    <property type="match status" value="1"/>
</dbReference>
<dbReference type="PANTHER" id="PTHR30124">
    <property type="entry name" value="MEMBRANE-BOUND LYTIC MUREIN TRANSGLYCOSYLASE A"/>
    <property type="match status" value="1"/>
</dbReference>
<protein>
    <recommendedName>
        <fullName evidence="2">peptidoglycan lytic exotransglycosylase</fullName>
        <ecNumber evidence="2">4.2.2.n1</ecNumber>
    </recommendedName>
    <alternativeName>
        <fullName evidence="5">Murein hydrolase A</fullName>
    </alternativeName>
</protein>
<dbReference type="InterPro" id="IPR036908">
    <property type="entry name" value="RlpA-like_sf"/>
</dbReference>
<dbReference type="InterPro" id="IPR026044">
    <property type="entry name" value="MltA"/>
</dbReference>
<dbReference type="GO" id="GO:0009253">
    <property type="term" value="P:peptidoglycan catabolic process"/>
    <property type="evidence" value="ECO:0007669"/>
    <property type="project" value="TreeGrafter"/>
</dbReference>
<dbReference type="GO" id="GO:0019867">
    <property type="term" value="C:outer membrane"/>
    <property type="evidence" value="ECO:0007669"/>
    <property type="project" value="InterPro"/>
</dbReference>
<name>A0A1G9HSK5_9BACT</name>
<accession>A0A1G9HSK5</accession>
<keyword evidence="4" id="KW-0961">Cell wall biogenesis/degradation</keyword>
<dbReference type="GO" id="GO:0071555">
    <property type="term" value="P:cell wall organization"/>
    <property type="evidence" value="ECO:0007669"/>
    <property type="project" value="UniProtKB-KW"/>
</dbReference>
<feature type="domain" description="Lytic transglycosylase MltA" evidence="6">
    <location>
        <begin position="143"/>
        <end position="301"/>
    </location>
</feature>
<keyword evidence="3" id="KW-0456">Lyase</keyword>
<evidence type="ECO:0000256" key="4">
    <source>
        <dbReference type="ARBA" id="ARBA00023316"/>
    </source>
</evidence>
<dbReference type="SUPFAM" id="SSF50685">
    <property type="entry name" value="Barwin-like endoglucanases"/>
    <property type="match status" value="1"/>
</dbReference>
<dbReference type="Pfam" id="PF03562">
    <property type="entry name" value="MltA"/>
    <property type="match status" value="1"/>
</dbReference>
<evidence type="ECO:0000313" key="7">
    <source>
        <dbReference type="EMBL" id="SDL15553.1"/>
    </source>
</evidence>
<dbReference type="Proteomes" id="UP000199053">
    <property type="component" value="Unassembled WGS sequence"/>
</dbReference>
<dbReference type="PIRSF" id="PIRSF019422">
    <property type="entry name" value="MltA"/>
    <property type="match status" value="1"/>
</dbReference>
<dbReference type="AlphaFoldDB" id="A0A1G9HSK5"/>
<dbReference type="Pfam" id="PF06725">
    <property type="entry name" value="3D"/>
    <property type="match status" value="1"/>
</dbReference>
<comment type="catalytic activity">
    <reaction evidence="1">
        <text>Exolytic cleavage of the (1-&gt;4)-beta-glycosidic linkage between N-acetylmuramic acid (MurNAc) and N-acetylglucosamine (GlcNAc) residues in peptidoglycan, from either the reducing or the non-reducing ends of the peptidoglycan chains, with concomitant formation of a 1,6-anhydrobond in the MurNAc residue.</text>
        <dbReference type="EC" id="4.2.2.n1"/>
    </reaction>
</comment>
<dbReference type="STRING" id="246191.SAMN05660337_2282"/>
<evidence type="ECO:0000259" key="6">
    <source>
        <dbReference type="SMART" id="SM00925"/>
    </source>
</evidence>
<dbReference type="SMART" id="SM00925">
    <property type="entry name" value="MltA"/>
    <property type="match status" value="1"/>
</dbReference>
<proteinExistence type="predicted"/>
<dbReference type="EMBL" id="FNGA01000003">
    <property type="protein sequence ID" value="SDL15553.1"/>
    <property type="molecule type" value="Genomic_DNA"/>
</dbReference>
<dbReference type="InterPro" id="IPR005300">
    <property type="entry name" value="MltA_B"/>
</dbReference>
<dbReference type="OrthoDB" id="9783686at2"/>
<keyword evidence="8" id="KW-1185">Reference proteome</keyword>
<sequence length="410" mass="45951">MGFYMPLKRSALLFFVLLVFFLFAGCATKDLQPIAVKGFYEVDKKQLNSILSRLNSQEDGENSWINLEKGIKENIKYLSRKPADGVAVKYGNMEITWGMLARTNSELLEILPELEISPELLRDKFAWFALSPRTLLTGYYEPNLEASLTPDPAYPYPLYRVPGDLKILDLGKFHYRWKGQQLIYKMEGDSVVPYDDRKSIDFEGSLQNKGLEVAWVRDLVDVFILQIQGSGRLLLADGSVKHILYAGKNGQKYVSLGKVLINRGLMAKEGMSMQGIRSFLKGNPELIEELLITNPSYVFFRVDDVGPFGAMNAPLTSMASVAVDSRVLPLGSLAILTTKLPQEGTDKKKPFTKMVMAQDRGGAIKGTRVDLFCGSGPDAEFLAGHLKSWSHLYLPISRESLNRQTEESEQ</sequence>
<dbReference type="CDD" id="cd14485">
    <property type="entry name" value="mltA_like_LT_A"/>
    <property type="match status" value="1"/>
</dbReference>
<evidence type="ECO:0000256" key="1">
    <source>
        <dbReference type="ARBA" id="ARBA00001420"/>
    </source>
</evidence>
<evidence type="ECO:0000313" key="8">
    <source>
        <dbReference type="Proteomes" id="UP000199053"/>
    </source>
</evidence>
<dbReference type="Gene3D" id="2.40.240.50">
    <property type="entry name" value="Barwin-like endoglucanases"/>
    <property type="match status" value="1"/>
</dbReference>
<reference evidence="8" key="1">
    <citation type="submission" date="2016-10" db="EMBL/GenBank/DDBJ databases">
        <authorList>
            <person name="Varghese N."/>
            <person name="Submissions S."/>
        </authorList>
    </citation>
    <scope>NUCLEOTIDE SEQUENCE [LARGE SCALE GENOMIC DNA]</scope>
    <source>
        <strain evidence="8">DSM 16995</strain>
    </source>
</reference>
<dbReference type="GO" id="GO:0008933">
    <property type="term" value="F:peptidoglycan lytic transglycosylase activity"/>
    <property type="evidence" value="ECO:0007669"/>
    <property type="project" value="TreeGrafter"/>
</dbReference>
<dbReference type="GO" id="GO:0004553">
    <property type="term" value="F:hydrolase activity, hydrolyzing O-glycosyl compounds"/>
    <property type="evidence" value="ECO:0007669"/>
    <property type="project" value="InterPro"/>
</dbReference>
<dbReference type="InterPro" id="IPR010611">
    <property type="entry name" value="3D_dom"/>
</dbReference>
<evidence type="ECO:0000256" key="5">
    <source>
        <dbReference type="ARBA" id="ARBA00030918"/>
    </source>
</evidence>
<dbReference type="EC" id="4.2.2.n1" evidence="2"/>
<gene>
    <name evidence="7" type="ORF">SAMN05660337_2282</name>
</gene>
<dbReference type="GO" id="GO:0009254">
    <property type="term" value="P:peptidoglycan turnover"/>
    <property type="evidence" value="ECO:0007669"/>
    <property type="project" value="InterPro"/>
</dbReference>
<evidence type="ECO:0000256" key="3">
    <source>
        <dbReference type="ARBA" id="ARBA00023239"/>
    </source>
</evidence>
<dbReference type="RefSeq" id="WP_092161163.1">
    <property type="nucleotide sequence ID" value="NZ_FNGA01000003.1"/>
</dbReference>